<dbReference type="AlphaFoldDB" id="A0A9Q0N5X7"/>
<dbReference type="OrthoDB" id="10524170at2759"/>
<reference evidence="2" key="1">
    <citation type="submission" date="2022-07" db="EMBL/GenBank/DDBJ databases">
        <authorList>
            <person name="Trinca V."/>
            <person name="Uliana J.V.C."/>
            <person name="Torres T.T."/>
            <person name="Ward R.J."/>
            <person name="Monesi N."/>
        </authorList>
    </citation>
    <scope>NUCLEOTIDE SEQUENCE</scope>
    <source>
        <strain evidence="2">HSMRA1968</strain>
        <tissue evidence="2">Whole embryos</tissue>
    </source>
</reference>
<dbReference type="Proteomes" id="UP001151699">
    <property type="component" value="Chromosome B"/>
</dbReference>
<dbReference type="Gene3D" id="2.130.10.120">
    <property type="entry name" value="Prolyl oligopeptidase, N-terminal domain"/>
    <property type="match status" value="1"/>
</dbReference>
<name>A0A9Q0N5X7_9DIPT</name>
<feature type="domain" description="Peptidase S9A N-terminal" evidence="1">
    <location>
        <begin position="28"/>
        <end position="246"/>
    </location>
</feature>
<comment type="caution">
    <text evidence="2">The sequence shown here is derived from an EMBL/GenBank/DDBJ whole genome shotgun (WGS) entry which is preliminary data.</text>
</comment>
<keyword evidence="3" id="KW-1185">Reference proteome</keyword>
<accession>A0A9Q0N5X7</accession>
<proteinExistence type="predicted"/>
<sequence>MSTTDGLSCDDVIPERSYEAQTFIVLIKQIYDKYHWLEEDSGRRDAHLSFEEYTLRQYLNFNAFENDWTKVKKIFRDVVEHKLFMNVQYRNWYTFYSYMDFSRAINKPARSLKGLEPHIVLDSNKISGTVIEHEYSPNGKYCAFTISNEVGPSFIHIVDVETGENYGRSLKFPRFYKKIIWSEDSKGFFVYYDPRGGDNRSIFYHYLDNRKRDVFIVAIKRSETHTSSFHISSDYKYLILRPSRGVSGIRHQGHRLIGIVMGK</sequence>
<dbReference type="SUPFAM" id="SSF50993">
    <property type="entry name" value="Peptidase/esterase 'gauge' domain"/>
    <property type="match status" value="1"/>
</dbReference>
<protein>
    <recommendedName>
        <fullName evidence="1">Peptidase S9A N-terminal domain-containing protein</fullName>
    </recommendedName>
</protein>
<dbReference type="GO" id="GO:0004252">
    <property type="term" value="F:serine-type endopeptidase activity"/>
    <property type="evidence" value="ECO:0007669"/>
    <property type="project" value="InterPro"/>
</dbReference>
<dbReference type="InterPro" id="IPR023302">
    <property type="entry name" value="Pept_S9A_N"/>
</dbReference>
<dbReference type="Pfam" id="PF02897">
    <property type="entry name" value="Peptidase_S9_N"/>
    <property type="match status" value="1"/>
</dbReference>
<evidence type="ECO:0000259" key="1">
    <source>
        <dbReference type="Pfam" id="PF02897"/>
    </source>
</evidence>
<dbReference type="EMBL" id="WJQU01000002">
    <property type="protein sequence ID" value="KAJ6643586.1"/>
    <property type="molecule type" value="Genomic_DNA"/>
</dbReference>
<evidence type="ECO:0000313" key="2">
    <source>
        <dbReference type="EMBL" id="KAJ6643586.1"/>
    </source>
</evidence>
<organism evidence="2 3">
    <name type="scientific">Pseudolycoriella hygida</name>
    <dbReference type="NCBI Taxonomy" id="35572"/>
    <lineage>
        <taxon>Eukaryota</taxon>
        <taxon>Metazoa</taxon>
        <taxon>Ecdysozoa</taxon>
        <taxon>Arthropoda</taxon>
        <taxon>Hexapoda</taxon>
        <taxon>Insecta</taxon>
        <taxon>Pterygota</taxon>
        <taxon>Neoptera</taxon>
        <taxon>Endopterygota</taxon>
        <taxon>Diptera</taxon>
        <taxon>Nematocera</taxon>
        <taxon>Sciaroidea</taxon>
        <taxon>Sciaridae</taxon>
        <taxon>Pseudolycoriella</taxon>
    </lineage>
</organism>
<gene>
    <name evidence="2" type="ORF">Bhyg_08549</name>
</gene>
<evidence type="ECO:0000313" key="3">
    <source>
        <dbReference type="Proteomes" id="UP001151699"/>
    </source>
</evidence>